<evidence type="ECO:0000313" key="19">
    <source>
        <dbReference type="EMBL" id="CAD6335806.1"/>
    </source>
</evidence>
<dbReference type="PANTHER" id="PTHR18966">
    <property type="entry name" value="IONOTROPIC GLUTAMATE RECEPTOR"/>
    <property type="match status" value="1"/>
</dbReference>
<protein>
    <recommendedName>
        <fullName evidence="13">Glutamate receptor</fullName>
    </recommendedName>
</protein>
<dbReference type="SUPFAM" id="SSF53850">
    <property type="entry name" value="Periplasmic binding protein-like II"/>
    <property type="match status" value="1"/>
</dbReference>
<evidence type="ECO:0000256" key="7">
    <source>
        <dbReference type="ARBA" id="ARBA00023065"/>
    </source>
</evidence>
<evidence type="ECO:0000256" key="14">
    <source>
        <dbReference type="PIRSR" id="PIRSR037090-50"/>
    </source>
</evidence>
<dbReference type="GO" id="GO:0015276">
    <property type="term" value="F:ligand-gated monoatomic ion channel activity"/>
    <property type="evidence" value="ECO:0007669"/>
    <property type="project" value="InterPro"/>
</dbReference>
<dbReference type="InterPro" id="IPR001320">
    <property type="entry name" value="Iontro_rcpt_C"/>
</dbReference>
<evidence type="ECO:0000256" key="8">
    <source>
        <dbReference type="ARBA" id="ARBA00023136"/>
    </source>
</evidence>
<keyword evidence="5 17" id="KW-0732">Signal</keyword>
<evidence type="ECO:0000256" key="5">
    <source>
        <dbReference type="ARBA" id="ARBA00022729"/>
    </source>
</evidence>
<dbReference type="SMART" id="SM00079">
    <property type="entry name" value="PBPe"/>
    <property type="match status" value="1"/>
</dbReference>
<dbReference type="CDD" id="cd19990">
    <property type="entry name" value="PBP1_GABAb_receptor_plant"/>
    <property type="match status" value="1"/>
</dbReference>
<keyword evidence="4 16" id="KW-0812">Transmembrane</keyword>
<reference evidence="19" key="1">
    <citation type="submission" date="2020-10" db="EMBL/GenBank/DDBJ databases">
        <authorList>
            <person name="Han B."/>
            <person name="Lu T."/>
            <person name="Zhao Q."/>
            <person name="Huang X."/>
            <person name="Zhao Y."/>
        </authorList>
    </citation>
    <scope>NUCLEOTIDE SEQUENCE</scope>
</reference>
<evidence type="ECO:0000256" key="10">
    <source>
        <dbReference type="ARBA" id="ARBA00023180"/>
    </source>
</evidence>
<comment type="function">
    <text evidence="13">Glutamate-gated receptor that probably acts as non-selective cation channel.</text>
</comment>
<proteinExistence type="inferred from homology"/>
<feature type="signal peptide" evidence="17">
    <location>
        <begin position="1"/>
        <end position="20"/>
    </location>
</feature>
<dbReference type="GO" id="GO:0007165">
    <property type="term" value="P:signal transduction"/>
    <property type="evidence" value="ECO:0007669"/>
    <property type="project" value="UniProtKB-ARBA"/>
</dbReference>
<sequence>MGGVAQLVVVTVLLATAAAAARTASAAGARPSEVAVGALFTYDSTIGRAAQLAIELAVDDVNADAKVLSGTKLNLMPMDTNCSGFLGTIKALELMEKNVVAVIGPQSSGIGHVISQVVNELHVPLLSFAATDPTLSASEYPYFLRTTTSDYFQMNAVASIVDYYQWKRVTAIYVDDDYGRGGVSALGDALALKRAQVSYKVAIPPNSNTDVIRDVLFRANMMESRVMVVHVNPDTGLRVFSAAKKLQMMASGYVWIVTDWLAAVLDSSPASRDPKYISNIQGVIVLRQHTPDSDAKKKFISRWNTVARNRSMTSGLNSYAFYAYDSVWAVARSVDQFLNAGQHINFSTDPRLHDPNGTTLRLSSLKIFDGGDQMLQQLLLTNFTGLTGPVRFDSGGNLVRPAYDILNVGRSGISLVGYWSNYSGLSVAAPEILYQMPSNASTSAYQLKNVVWPGDSTDIPRGWVFPNNGQPLRVGVPVKPSFKTLVSGSSPDTVRGYCIDVFKSAIKLLPYPVPYQFVPIGDGTKNPSYVGIVGMVASNTLDAAVGDFSIVRNGTRLAEYTQPYIDSGLVIVAPVKHVSSGAWAFLKPFTWEMWFVIGALFILVGIVVWLLEHRTNEEFRGPPRNQIITIFWFSFSTMFFSHRQNTGTALGRFVLIIWMFVVLIITSSYTASLTSILTVQQLATGITGLDSLISSSLPIGYQTGKFTKKYLMINLNVPESRLVQLNTIQEYADALTRGPKNGGVAAIIDEKPYIDIFLSHYCNFKIVGQQFTREGWGFAFQKDSPLAADMSTAILQLSESGKLQSIHDEWFTKPSCATDDESNLGATRLGLGSFWGLFLICALICLLALVMFFIQVCWQYKQYSNSEDADEPSAAGADGAVKRQWRLSGLGSFKEIVKFVDMKEEEIMKKSMKRRSGEKDNPAAAGFSDAQSVASA</sequence>
<evidence type="ECO:0000256" key="9">
    <source>
        <dbReference type="ARBA" id="ARBA00023170"/>
    </source>
</evidence>
<dbReference type="Gene3D" id="1.10.287.70">
    <property type="match status" value="1"/>
</dbReference>
<dbReference type="CDD" id="cd13686">
    <property type="entry name" value="GluR_Plant"/>
    <property type="match status" value="1"/>
</dbReference>
<dbReference type="InterPro" id="IPR015683">
    <property type="entry name" value="Ionotropic_Glu_rcpt"/>
</dbReference>
<evidence type="ECO:0000259" key="18">
    <source>
        <dbReference type="SMART" id="SM00079"/>
    </source>
</evidence>
<keyword evidence="3 13" id="KW-0813">Transport</keyword>
<dbReference type="OrthoDB" id="5984008at2759"/>
<dbReference type="AlphaFoldDB" id="A0A811S5A2"/>
<evidence type="ECO:0000256" key="11">
    <source>
        <dbReference type="ARBA" id="ARBA00023286"/>
    </source>
</evidence>
<keyword evidence="10" id="KW-0325">Glycoprotein</keyword>
<feature type="transmembrane region" description="Helical" evidence="16">
    <location>
        <begin position="834"/>
        <end position="854"/>
    </location>
</feature>
<evidence type="ECO:0000256" key="15">
    <source>
        <dbReference type="SAM" id="MobiDB-lite"/>
    </source>
</evidence>
<dbReference type="PRINTS" id="PR01176">
    <property type="entry name" value="GABABRECEPTR"/>
</dbReference>
<dbReference type="InterPro" id="IPR001828">
    <property type="entry name" value="ANF_lig-bd_rcpt"/>
</dbReference>
<evidence type="ECO:0000256" key="17">
    <source>
        <dbReference type="SAM" id="SignalP"/>
    </source>
</evidence>
<keyword evidence="7 13" id="KW-0406">Ion transport</keyword>
<dbReference type="InterPro" id="IPR028082">
    <property type="entry name" value="Peripla_BP_I"/>
</dbReference>
<dbReference type="GO" id="GO:0016020">
    <property type="term" value="C:membrane"/>
    <property type="evidence" value="ECO:0007669"/>
    <property type="project" value="UniProtKB-SubCell"/>
</dbReference>
<dbReference type="GO" id="GO:0009611">
    <property type="term" value="P:response to wounding"/>
    <property type="evidence" value="ECO:0007669"/>
    <property type="project" value="UniProtKB-ARBA"/>
</dbReference>
<evidence type="ECO:0000256" key="12">
    <source>
        <dbReference type="ARBA" id="ARBA00023303"/>
    </source>
</evidence>
<evidence type="ECO:0000313" key="20">
    <source>
        <dbReference type="Proteomes" id="UP000604825"/>
    </source>
</evidence>
<gene>
    <name evidence="19" type="ORF">NCGR_LOCUS59904</name>
</gene>
<dbReference type="FunFam" id="3.40.190.10:FF:000054">
    <property type="entry name" value="Glutamate receptor"/>
    <property type="match status" value="1"/>
</dbReference>
<feature type="compositionally biased region" description="Basic and acidic residues" evidence="15">
    <location>
        <begin position="910"/>
        <end position="921"/>
    </location>
</feature>
<dbReference type="FunFam" id="1.10.287.70:FF:000037">
    <property type="entry name" value="Glutamate receptor"/>
    <property type="match status" value="1"/>
</dbReference>
<dbReference type="FunFam" id="3.40.50.2300:FF:000081">
    <property type="entry name" value="Glutamate receptor"/>
    <property type="match status" value="1"/>
</dbReference>
<dbReference type="InterPro" id="IPR044440">
    <property type="entry name" value="GABAb_receptor_plant_PBP1"/>
</dbReference>
<evidence type="ECO:0000256" key="13">
    <source>
        <dbReference type="PIRNR" id="PIRNR037090"/>
    </source>
</evidence>
<accession>A0A811S5A2</accession>
<feature type="transmembrane region" description="Helical" evidence="16">
    <location>
        <begin position="653"/>
        <end position="671"/>
    </location>
</feature>
<comment type="caution">
    <text evidence="19">The sequence shown here is derived from an EMBL/GenBank/DDBJ whole genome shotgun (WGS) entry which is preliminary data.</text>
</comment>
<evidence type="ECO:0000256" key="16">
    <source>
        <dbReference type="SAM" id="Phobius"/>
    </source>
</evidence>
<feature type="transmembrane region" description="Helical" evidence="16">
    <location>
        <begin position="593"/>
        <end position="611"/>
    </location>
</feature>
<feature type="chain" id="PRO_5033027205" description="Glutamate receptor" evidence="17">
    <location>
        <begin position="21"/>
        <end position="936"/>
    </location>
</feature>
<dbReference type="Pfam" id="PF01094">
    <property type="entry name" value="ANF_receptor"/>
    <property type="match status" value="1"/>
</dbReference>
<keyword evidence="8 13" id="KW-0472">Membrane</keyword>
<keyword evidence="9 13" id="KW-0675">Receptor</keyword>
<keyword evidence="11 13" id="KW-1071">Ligand-gated ion channel</keyword>
<dbReference type="Pfam" id="PF00060">
    <property type="entry name" value="Lig_chan"/>
    <property type="match status" value="1"/>
</dbReference>
<evidence type="ECO:0000256" key="4">
    <source>
        <dbReference type="ARBA" id="ARBA00022692"/>
    </source>
</evidence>
<keyword evidence="12 13" id="KW-0407">Ion channel</keyword>
<comment type="subcellular location">
    <subcellularLocation>
        <location evidence="1">Membrane</location>
        <topology evidence="1">Multi-pass membrane protein</topology>
    </subcellularLocation>
</comment>
<dbReference type="SUPFAM" id="SSF53822">
    <property type="entry name" value="Periplasmic binding protein-like I"/>
    <property type="match status" value="1"/>
</dbReference>
<dbReference type="Gene3D" id="3.40.50.2300">
    <property type="match status" value="2"/>
</dbReference>
<dbReference type="FunFam" id="3.40.190.10:FF:000175">
    <property type="entry name" value="Glutamate receptor"/>
    <property type="match status" value="1"/>
</dbReference>
<feature type="domain" description="Ionotropic glutamate receptor C-terminal" evidence="18">
    <location>
        <begin position="471"/>
        <end position="813"/>
    </location>
</feature>
<keyword evidence="20" id="KW-1185">Reference proteome</keyword>
<name>A0A811S5A2_9POAL</name>
<dbReference type="InterPro" id="IPR017103">
    <property type="entry name" value="Iontropic_Glu_rcpt_pln"/>
</dbReference>
<dbReference type="Gene3D" id="3.40.190.10">
    <property type="entry name" value="Periplasmic binding protein-like II"/>
    <property type="match status" value="3"/>
</dbReference>
<keyword evidence="6 16" id="KW-1133">Transmembrane helix</keyword>
<evidence type="ECO:0000256" key="6">
    <source>
        <dbReference type="ARBA" id="ARBA00022989"/>
    </source>
</evidence>
<feature type="region of interest" description="Disordered" evidence="15">
    <location>
        <begin position="910"/>
        <end position="936"/>
    </location>
</feature>
<keyword evidence="14" id="KW-1015">Disulfide bond</keyword>
<dbReference type="GO" id="GO:1901701">
    <property type="term" value="P:cellular response to oxygen-containing compound"/>
    <property type="evidence" value="ECO:0007669"/>
    <property type="project" value="UniProtKB-ARBA"/>
</dbReference>
<evidence type="ECO:0000256" key="2">
    <source>
        <dbReference type="ARBA" id="ARBA00008685"/>
    </source>
</evidence>
<dbReference type="Proteomes" id="UP000604825">
    <property type="component" value="Unassembled WGS sequence"/>
</dbReference>
<dbReference type="PIRSF" id="PIRSF037090">
    <property type="entry name" value="Iontro_Glu-like_rcpt_pln"/>
    <property type="match status" value="1"/>
</dbReference>
<evidence type="ECO:0000256" key="1">
    <source>
        <dbReference type="ARBA" id="ARBA00004141"/>
    </source>
</evidence>
<comment type="similarity">
    <text evidence="2 13">Belongs to the glutamate-gated ion channel (TC 1.A.10.1) family.</text>
</comment>
<dbReference type="EMBL" id="CAJGYO010000018">
    <property type="protein sequence ID" value="CAD6335806.1"/>
    <property type="molecule type" value="Genomic_DNA"/>
</dbReference>
<evidence type="ECO:0000256" key="3">
    <source>
        <dbReference type="ARBA" id="ARBA00022448"/>
    </source>
</evidence>
<organism evidence="19 20">
    <name type="scientific">Miscanthus lutarioriparius</name>
    <dbReference type="NCBI Taxonomy" id="422564"/>
    <lineage>
        <taxon>Eukaryota</taxon>
        <taxon>Viridiplantae</taxon>
        <taxon>Streptophyta</taxon>
        <taxon>Embryophyta</taxon>
        <taxon>Tracheophyta</taxon>
        <taxon>Spermatophyta</taxon>
        <taxon>Magnoliopsida</taxon>
        <taxon>Liliopsida</taxon>
        <taxon>Poales</taxon>
        <taxon>Poaceae</taxon>
        <taxon>PACMAD clade</taxon>
        <taxon>Panicoideae</taxon>
        <taxon>Andropogonodae</taxon>
        <taxon>Andropogoneae</taxon>
        <taxon>Saccharinae</taxon>
        <taxon>Miscanthus</taxon>
    </lineage>
</organism>
<feature type="disulfide bond" evidence="14">
    <location>
        <begin position="762"/>
        <end position="816"/>
    </location>
</feature>